<evidence type="ECO:0000313" key="3">
    <source>
        <dbReference type="EMBL" id="QQO08292.1"/>
    </source>
</evidence>
<sequence>MTTKKNRETAGKSPFLRLLKPAELRRWPTAAVLSAFAVSVIVVCGGTGYTSRANADLREFEVGKVAERDVTAEQMIAYVDEDATRLRLEAQERLVPAVFKYSMGITQEITDSYRRFAALSQRLFDEGVSAEAYKLAVQSAYPGAFRPDTLDALFRDPARGRLLDFGYDVLESILESGVFAIPQIGLEQYNPDTVELLHTTGPRVERERVSYDKVITRGTADSRIVRIISSGSYPSSFAAIAPELLKPFITENVFFSSEDTEQRLAETRAQVEPVVKEIKRGEQVIRKGFIITKDDMVRLRALDQSLAQADPGRIIGRIIVLTFVFALFCFLMSSRIIGRKLTAQEVYFLAILGASYVIGAVFINGVSFNREYFMPSVLFPTALMVMLPAILINTRAAVAAATVLPLAAFVSGSFDGAAFTFALISGFSAAYTLQGAERRMDLVKAGFIIAGTNCIGMFAILLIQHASVQDTAFMLLWAALNGIISGMIVLGFLPLLENALNTATTFRLIELSDLNSPILKRLLTMAPGTYSHSVMVANLAESACQDIGANALLARVGAYYHDIGKMEQADYFIENQTAYNKHEDIAPRLSATVIRSHVKIGVEKARNMGLPKEVVDIIGQHHGNSVISWFYNEALKRESQVNVEDFTYPGSPPRSRESAVVMLADVVEAAVRTLKKPSTSRLEKFIQELIMSKFEQGQLSESELTFRDLETIKKAFVRVLAGHYHSRIDYPKVLKENSSHYETSAPQGPRG</sequence>
<dbReference type="SUPFAM" id="SSF109604">
    <property type="entry name" value="HD-domain/PDEase-like"/>
    <property type="match status" value="1"/>
</dbReference>
<dbReference type="Pfam" id="PF01966">
    <property type="entry name" value="HD"/>
    <property type="match status" value="1"/>
</dbReference>
<dbReference type="PANTHER" id="PTHR36442:SF1">
    <property type="entry name" value="CYCLIC-DI-AMP PHOSPHODIESTERASE PGPH"/>
    <property type="match status" value="1"/>
</dbReference>
<feature type="transmembrane region" description="Helical" evidence="1">
    <location>
        <begin position="475"/>
        <end position="496"/>
    </location>
</feature>
<dbReference type="InterPro" id="IPR006675">
    <property type="entry name" value="HDIG_dom"/>
</dbReference>
<feature type="transmembrane region" description="Helical" evidence="1">
    <location>
        <begin position="404"/>
        <end position="430"/>
    </location>
</feature>
<dbReference type="RefSeq" id="WP_215625598.1">
    <property type="nucleotide sequence ID" value="NZ_CP067089.2"/>
</dbReference>
<dbReference type="AlphaFoldDB" id="A0A7T7XL60"/>
<dbReference type="Pfam" id="PF07697">
    <property type="entry name" value="7TMR-HDED"/>
    <property type="match status" value="1"/>
</dbReference>
<feature type="transmembrane region" description="Helical" evidence="1">
    <location>
        <begin position="346"/>
        <end position="366"/>
    </location>
</feature>
<dbReference type="SMART" id="SM00471">
    <property type="entry name" value="HDc"/>
    <property type="match status" value="1"/>
</dbReference>
<feature type="transmembrane region" description="Helical" evidence="1">
    <location>
        <begin position="314"/>
        <end position="334"/>
    </location>
</feature>
<protein>
    <submittedName>
        <fullName evidence="3">HDIG domain-containing protein</fullName>
    </submittedName>
</protein>
<dbReference type="Proteomes" id="UP000595917">
    <property type="component" value="Chromosome"/>
</dbReference>
<feature type="transmembrane region" description="Helical" evidence="1">
    <location>
        <begin position="372"/>
        <end position="392"/>
    </location>
</feature>
<dbReference type="CDD" id="cd00077">
    <property type="entry name" value="HDc"/>
    <property type="match status" value="1"/>
</dbReference>
<dbReference type="EMBL" id="CP067089">
    <property type="protein sequence ID" value="QQO08292.1"/>
    <property type="molecule type" value="Genomic_DNA"/>
</dbReference>
<keyword evidence="1" id="KW-0812">Transmembrane</keyword>
<evidence type="ECO:0000313" key="4">
    <source>
        <dbReference type="Proteomes" id="UP000595917"/>
    </source>
</evidence>
<dbReference type="KEGG" id="bhc:JFL75_15320"/>
<evidence type="ECO:0000259" key="2">
    <source>
        <dbReference type="SMART" id="SM00471"/>
    </source>
</evidence>
<dbReference type="InterPro" id="IPR011621">
    <property type="entry name" value="Metal-dep_PHydrolase_7TM_intra"/>
</dbReference>
<dbReference type="InterPro" id="IPR003607">
    <property type="entry name" value="HD/PDEase_dom"/>
</dbReference>
<dbReference type="InterPro" id="IPR052722">
    <property type="entry name" value="PgpH_phosphodiesterase"/>
</dbReference>
<keyword evidence="4" id="KW-1185">Reference proteome</keyword>
<reference evidence="3" key="1">
    <citation type="submission" date="2021-01" db="EMBL/GenBank/DDBJ databases">
        <title>Description of Breznakiella homolactica.</title>
        <authorList>
            <person name="Song Y."/>
            <person name="Brune A."/>
        </authorList>
    </citation>
    <scope>NUCLEOTIDE SEQUENCE</scope>
    <source>
        <strain evidence="3">RmG30</strain>
    </source>
</reference>
<feature type="transmembrane region" description="Helical" evidence="1">
    <location>
        <begin position="27"/>
        <end position="49"/>
    </location>
</feature>
<organism evidence="3 4">
    <name type="scientific">Breznakiella homolactica</name>
    <dbReference type="NCBI Taxonomy" id="2798577"/>
    <lineage>
        <taxon>Bacteria</taxon>
        <taxon>Pseudomonadati</taxon>
        <taxon>Spirochaetota</taxon>
        <taxon>Spirochaetia</taxon>
        <taxon>Spirochaetales</taxon>
        <taxon>Breznakiellaceae</taxon>
        <taxon>Breznakiella</taxon>
    </lineage>
</organism>
<dbReference type="PANTHER" id="PTHR36442">
    <property type="entry name" value="CYCLIC-DI-AMP PHOSPHODIESTERASE PGPH"/>
    <property type="match status" value="1"/>
</dbReference>
<accession>A0A7T7XL60</accession>
<dbReference type="InterPro" id="IPR006674">
    <property type="entry name" value="HD_domain"/>
</dbReference>
<dbReference type="Pfam" id="PF07698">
    <property type="entry name" value="7TM-7TMR_HD"/>
    <property type="match status" value="1"/>
</dbReference>
<dbReference type="InterPro" id="IPR011624">
    <property type="entry name" value="Metal-dep_PHydrolase_7TM_extra"/>
</dbReference>
<keyword evidence="1" id="KW-1133">Transmembrane helix</keyword>
<proteinExistence type="predicted"/>
<dbReference type="NCBIfam" id="TIGR00277">
    <property type="entry name" value="HDIG"/>
    <property type="match status" value="1"/>
</dbReference>
<gene>
    <name evidence="3" type="ORF">JFL75_15320</name>
</gene>
<name>A0A7T7XL60_9SPIR</name>
<keyword evidence="1" id="KW-0472">Membrane</keyword>
<feature type="domain" description="HD/PDEase" evidence="2">
    <location>
        <begin position="525"/>
        <end position="679"/>
    </location>
</feature>
<dbReference type="Gene3D" id="1.10.3210.10">
    <property type="entry name" value="Hypothetical protein af1432"/>
    <property type="match status" value="1"/>
</dbReference>
<feature type="transmembrane region" description="Helical" evidence="1">
    <location>
        <begin position="442"/>
        <end position="463"/>
    </location>
</feature>
<evidence type="ECO:0000256" key="1">
    <source>
        <dbReference type="SAM" id="Phobius"/>
    </source>
</evidence>